<evidence type="ECO:0000259" key="2">
    <source>
        <dbReference type="PROSITE" id="PS50076"/>
    </source>
</evidence>
<dbReference type="SMART" id="SM00271">
    <property type="entry name" value="DnaJ"/>
    <property type="match status" value="1"/>
</dbReference>
<feature type="compositionally biased region" description="Basic and acidic residues" evidence="1">
    <location>
        <begin position="244"/>
        <end position="268"/>
    </location>
</feature>
<dbReference type="Pfam" id="PF00226">
    <property type="entry name" value="DnaJ"/>
    <property type="match status" value="1"/>
</dbReference>
<protein>
    <recommendedName>
        <fullName evidence="2">J domain-containing protein</fullName>
    </recommendedName>
</protein>
<proteinExistence type="predicted"/>
<accession>A0A438KRI4</accession>
<dbReference type="PROSITE" id="PS50076">
    <property type="entry name" value="DNAJ_2"/>
    <property type="match status" value="1"/>
</dbReference>
<feature type="compositionally biased region" description="Basic and acidic residues" evidence="1">
    <location>
        <begin position="291"/>
        <end position="313"/>
    </location>
</feature>
<organism evidence="3 4">
    <name type="scientific">Vitis vinifera</name>
    <name type="common">Grape</name>
    <dbReference type="NCBI Taxonomy" id="29760"/>
    <lineage>
        <taxon>Eukaryota</taxon>
        <taxon>Viridiplantae</taxon>
        <taxon>Streptophyta</taxon>
        <taxon>Embryophyta</taxon>
        <taxon>Tracheophyta</taxon>
        <taxon>Spermatophyta</taxon>
        <taxon>Magnoliopsida</taxon>
        <taxon>eudicotyledons</taxon>
        <taxon>Gunneridae</taxon>
        <taxon>Pentapetalae</taxon>
        <taxon>rosids</taxon>
        <taxon>Vitales</taxon>
        <taxon>Vitaceae</taxon>
        <taxon>Viteae</taxon>
        <taxon>Vitis</taxon>
    </lineage>
</organism>
<dbReference type="Gene3D" id="1.10.287.110">
    <property type="entry name" value="DnaJ domain"/>
    <property type="match status" value="1"/>
</dbReference>
<evidence type="ECO:0000313" key="4">
    <source>
        <dbReference type="Proteomes" id="UP000288805"/>
    </source>
</evidence>
<name>A0A438KRI4_VITVI</name>
<feature type="region of interest" description="Disordered" evidence="1">
    <location>
        <begin position="220"/>
        <end position="279"/>
    </location>
</feature>
<comment type="caution">
    <text evidence="3">The sequence shown here is derived from an EMBL/GenBank/DDBJ whole genome shotgun (WGS) entry which is preliminary data.</text>
</comment>
<evidence type="ECO:0000256" key="1">
    <source>
        <dbReference type="SAM" id="MobiDB-lite"/>
    </source>
</evidence>
<dbReference type="InterPro" id="IPR001623">
    <property type="entry name" value="DnaJ_domain"/>
</dbReference>
<dbReference type="SUPFAM" id="SSF46565">
    <property type="entry name" value="Chaperone J-domain"/>
    <property type="match status" value="1"/>
</dbReference>
<dbReference type="EMBL" id="QGNW01000001">
    <property type="protein sequence ID" value="RVX23811.1"/>
    <property type="molecule type" value="Genomic_DNA"/>
</dbReference>
<dbReference type="InterPro" id="IPR036869">
    <property type="entry name" value="J_dom_sf"/>
</dbReference>
<feature type="region of interest" description="Disordered" evidence="1">
    <location>
        <begin position="291"/>
        <end position="333"/>
    </location>
</feature>
<dbReference type="Proteomes" id="UP000288805">
    <property type="component" value="Unassembled WGS sequence"/>
</dbReference>
<reference evidence="3 4" key="1">
    <citation type="journal article" date="2018" name="PLoS Genet.">
        <title>Population sequencing reveals clonal diversity and ancestral inbreeding in the grapevine cultivar Chardonnay.</title>
        <authorList>
            <person name="Roach M.J."/>
            <person name="Johnson D.L."/>
            <person name="Bohlmann J."/>
            <person name="van Vuuren H.J."/>
            <person name="Jones S.J."/>
            <person name="Pretorius I.S."/>
            <person name="Schmidt S.A."/>
            <person name="Borneman A.R."/>
        </authorList>
    </citation>
    <scope>NUCLEOTIDE SEQUENCE [LARGE SCALE GENOMIC DNA]</scope>
    <source>
        <strain evidence="4">cv. Chardonnay</strain>
        <tissue evidence="3">Leaf</tissue>
    </source>
</reference>
<sequence>MERRSTESDSVRLLGLSQDLLRYRNFSSSRRYALQALLSHPNLRWPHQILAILHVLIAADHPINPHLPDWYSILQLHPLSDNTPLIRKQFDKLSLLLNPLTNHFPFSQDAFTLVRDAWSLLSRPDRKSLYDRRLAQHSSKMEDNGDTFWTLCPYCYCLFQYYRVYEDCCLRCQNCTRAFQAVMIPSPPKAVEGTDHYCCFGFFPLGFSGNVDEPKSDFVDISDKSEDSSGELGRKKKGNAINLDSEKPKEEEVEKGGDRTVDNIKTGDGDGDGDGEFGVTGKRRVMNVERAKPEEEEVRKGSDSIGEKVKTSEDGFLSPNVTKRPMKRKSVAKNTKKLMGTGKRGRRYQNIIFAMGTDKPNCNVKAGSGVEEGGAGMVGGLGSGSSGVCVFAGRELCEEDDDIPVGVPISCDGWNGNFKSF</sequence>
<dbReference type="InterPro" id="IPR053052">
    <property type="entry name" value="Imprinting_Balance_Reg"/>
</dbReference>
<gene>
    <name evidence="3" type="ORF">CK203_000543</name>
</gene>
<dbReference type="PANTHER" id="PTHR45496">
    <property type="entry name" value="CHAPERONE DNAJ-DOMAIN SUPERFAMILY PROTEIN"/>
    <property type="match status" value="1"/>
</dbReference>
<evidence type="ECO:0000313" key="3">
    <source>
        <dbReference type="EMBL" id="RVX23811.1"/>
    </source>
</evidence>
<dbReference type="AlphaFoldDB" id="A0A438KRI4"/>
<dbReference type="PANTHER" id="PTHR45496:SF12">
    <property type="entry name" value="J DOMAIN-CONTAINING PROTEIN"/>
    <property type="match status" value="1"/>
</dbReference>
<feature type="domain" description="J" evidence="2">
    <location>
        <begin position="69"/>
        <end position="134"/>
    </location>
</feature>
<dbReference type="Gramene" id="Vitis07g01850.t01">
    <property type="protein sequence ID" value="Vitis07g01850.t01.CDS"/>
    <property type="gene ID" value="Vitis07g01850"/>
</dbReference>
<feature type="compositionally biased region" description="Basic residues" evidence="1">
    <location>
        <begin position="324"/>
        <end position="333"/>
    </location>
</feature>